<sequence length="164" mass="17028">MKRKTLIASLCVAALTLGGASVAAADLGTPDRPIAQHHDDTHEITVEILDPDGELTVDERERTRSLLDGADDAVASLADRFEDGTVTLTVSGVDPNDRVHMDASASDGGPETIVVADLGEASVHVEDGVLVDDSEVVSQTVDGDNVTLVDGDNVTLVDGDRSAN</sequence>
<organism evidence="1 2">
    <name type="scientific">Halosimplex litoreum</name>
    <dbReference type="NCBI Taxonomy" id="1198301"/>
    <lineage>
        <taxon>Archaea</taxon>
        <taxon>Methanobacteriati</taxon>
        <taxon>Methanobacteriota</taxon>
        <taxon>Stenosarchaea group</taxon>
        <taxon>Halobacteria</taxon>
        <taxon>Halobacteriales</taxon>
        <taxon>Haloarculaceae</taxon>
        <taxon>Halosimplex</taxon>
    </lineage>
</organism>
<evidence type="ECO:0000313" key="2">
    <source>
        <dbReference type="Proteomes" id="UP000595001"/>
    </source>
</evidence>
<dbReference type="AlphaFoldDB" id="A0A7T3KWS8"/>
<dbReference type="RefSeq" id="WP_198063003.1">
    <property type="nucleotide sequence ID" value="NZ_CP065856.1"/>
</dbReference>
<dbReference type="GeneID" id="60588089"/>
<dbReference type="OrthoDB" id="237144at2157"/>
<dbReference type="KEGG" id="hlt:I7X12_06310"/>
<keyword evidence="2" id="KW-1185">Reference proteome</keyword>
<protein>
    <submittedName>
        <fullName evidence="1">Uncharacterized protein</fullName>
    </submittedName>
</protein>
<name>A0A7T3KWS8_9EURY</name>
<dbReference type="Proteomes" id="UP000595001">
    <property type="component" value="Chromosome"/>
</dbReference>
<reference evidence="1 2" key="1">
    <citation type="submission" date="2020-12" db="EMBL/GenBank/DDBJ databases">
        <title>Halosimplex halophilum sp. nov. and Halosimplex salinum sp. nov., two new members of the genus Halosimplex.</title>
        <authorList>
            <person name="Cui H.L."/>
        </authorList>
    </citation>
    <scope>NUCLEOTIDE SEQUENCE [LARGE SCALE GENOMIC DNA]</scope>
    <source>
        <strain evidence="1 2">YGH94</strain>
    </source>
</reference>
<proteinExistence type="predicted"/>
<accession>A0A7T3KWS8</accession>
<gene>
    <name evidence="1" type="ORF">I7X12_06310</name>
</gene>
<dbReference type="EMBL" id="CP065856">
    <property type="protein sequence ID" value="QPV64230.1"/>
    <property type="molecule type" value="Genomic_DNA"/>
</dbReference>
<evidence type="ECO:0000313" key="1">
    <source>
        <dbReference type="EMBL" id="QPV64230.1"/>
    </source>
</evidence>